<dbReference type="GO" id="GO:0071978">
    <property type="term" value="P:bacterial-type flagellum-dependent swarming motility"/>
    <property type="evidence" value="ECO:0007669"/>
    <property type="project" value="TreeGrafter"/>
</dbReference>
<keyword evidence="6 10" id="KW-0812">Transmembrane</keyword>
<evidence type="ECO:0000313" key="12">
    <source>
        <dbReference type="EMBL" id="MBK8891427.1"/>
    </source>
</evidence>
<evidence type="ECO:0000256" key="9">
    <source>
        <dbReference type="ARBA" id="ARBA00023136"/>
    </source>
</evidence>
<evidence type="ECO:0000256" key="10">
    <source>
        <dbReference type="RuleBase" id="RU364125"/>
    </source>
</evidence>
<dbReference type="AlphaFoldDB" id="A0A9D7LP66"/>
<sequence>MANSTSKDPKAAPKDEEPAPAAPGKKRLILIIAVVLVLAGAGGGAWYFLKSPPPAADGKLDTSKTAKPPVFVPLEPFTVNLQHDDLSPQYLQVGLSLKVTDSAVVDTLKLHMPEIRNRVLLLLSSKKASDITTLEGKQALSGELMREISQPIAGSAQAKGIDSVLFTSFVIQ</sequence>
<evidence type="ECO:0000256" key="11">
    <source>
        <dbReference type="SAM" id="MobiDB-lite"/>
    </source>
</evidence>
<keyword evidence="10" id="KW-0997">Cell inner membrane</keyword>
<comment type="subcellular location">
    <subcellularLocation>
        <location evidence="10">Cell inner membrane</location>
    </subcellularLocation>
    <subcellularLocation>
        <location evidence="2">Cell membrane</location>
        <topology evidence="2">Single-pass membrane protein</topology>
    </subcellularLocation>
</comment>
<dbReference type="GO" id="GO:0005886">
    <property type="term" value="C:plasma membrane"/>
    <property type="evidence" value="ECO:0007669"/>
    <property type="project" value="UniProtKB-SubCell"/>
</dbReference>
<evidence type="ECO:0000256" key="7">
    <source>
        <dbReference type="ARBA" id="ARBA00022779"/>
    </source>
</evidence>
<protein>
    <recommendedName>
        <fullName evidence="10">Flagellar protein FliL</fullName>
    </recommendedName>
</protein>
<keyword evidence="4" id="KW-1003">Cell membrane</keyword>
<dbReference type="Proteomes" id="UP000808146">
    <property type="component" value="Unassembled WGS sequence"/>
</dbReference>
<dbReference type="GO" id="GO:0009425">
    <property type="term" value="C:bacterial-type flagellum basal body"/>
    <property type="evidence" value="ECO:0007669"/>
    <property type="project" value="InterPro"/>
</dbReference>
<feature type="region of interest" description="Disordered" evidence="11">
    <location>
        <begin position="1"/>
        <end position="21"/>
    </location>
</feature>
<dbReference type="GO" id="GO:0006935">
    <property type="term" value="P:chemotaxis"/>
    <property type="evidence" value="ECO:0007669"/>
    <property type="project" value="UniProtKB-KW"/>
</dbReference>
<name>A0A9D7LP66_9RHOO</name>
<dbReference type="Pfam" id="PF03748">
    <property type="entry name" value="FliL"/>
    <property type="match status" value="1"/>
</dbReference>
<comment type="caution">
    <text evidence="12">The sequence shown here is derived from an EMBL/GenBank/DDBJ whole genome shotgun (WGS) entry which is preliminary data.</text>
</comment>
<evidence type="ECO:0000256" key="4">
    <source>
        <dbReference type="ARBA" id="ARBA00022475"/>
    </source>
</evidence>
<comment type="function">
    <text evidence="1 10">Controls the rotational direction of flagella during chemotaxis.</text>
</comment>
<keyword evidence="9 10" id="KW-0472">Membrane</keyword>
<gene>
    <name evidence="12" type="primary">fliL</name>
    <name evidence="12" type="ORF">IPN75_14200</name>
</gene>
<keyword evidence="7 10" id="KW-0283">Flagellar rotation</keyword>
<reference evidence="12" key="1">
    <citation type="submission" date="2020-10" db="EMBL/GenBank/DDBJ databases">
        <title>Connecting structure to function with the recovery of over 1000 high-quality activated sludge metagenome-assembled genomes encoding full-length rRNA genes using long-read sequencing.</title>
        <authorList>
            <person name="Singleton C.M."/>
            <person name="Petriglieri F."/>
            <person name="Kristensen J.M."/>
            <person name="Kirkegaard R.H."/>
            <person name="Michaelsen T.Y."/>
            <person name="Andersen M.H."/>
            <person name="Karst S.M."/>
            <person name="Dueholm M.S."/>
            <person name="Nielsen P.H."/>
            <person name="Albertsen M."/>
        </authorList>
    </citation>
    <scope>NUCLEOTIDE SEQUENCE</scope>
    <source>
        <strain evidence="12">OdNE_18-Q3-R46-58_BAT3C.305</strain>
    </source>
</reference>
<accession>A0A9D7LP66</accession>
<feature type="compositionally biased region" description="Basic and acidic residues" evidence="11">
    <location>
        <begin position="7"/>
        <end position="17"/>
    </location>
</feature>
<dbReference type="InterPro" id="IPR005503">
    <property type="entry name" value="FliL"/>
</dbReference>
<evidence type="ECO:0000313" key="13">
    <source>
        <dbReference type="Proteomes" id="UP000808146"/>
    </source>
</evidence>
<evidence type="ECO:0000256" key="8">
    <source>
        <dbReference type="ARBA" id="ARBA00022989"/>
    </source>
</evidence>
<keyword evidence="8 10" id="KW-1133">Transmembrane helix</keyword>
<keyword evidence="12" id="KW-0966">Cell projection</keyword>
<evidence type="ECO:0000256" key="3">
    <source>
        <dbReference type="ARBA" id="ARBA00008281"/>
    </source>
</evidence>
<evidence type="ECO:0000256" key="5">
    <source>
        <dbReference type="ARBA" id="ARBA00022500"/>
    </source>
</evidence>
<dbReference type="PANTHER" id="PTHR35091">
    <property type="entry name" value="FLAGELLAR PROTEIN FLIL"/>
    <property type="match status" value="1"/>
</dbReference>
<keyword evidence="12" id="KW-0282">Flagellum</keyword>
<keyword evidence="12" id="KW-0969">Cilium</keyword>
<dbReference type="PANTHER" id="PTHR35091:SF2">
    <property type="entry name" value="FLAGELLAR PROTEIN FLIL"/>
    <property type="match status" value="1"/>
</dbReference>
<organism evidence="12 13">
    <name type="scientific">Candidatus Dechloromonas phosphorivorans</name>
    <dbReference type="NCBI Taxonomy" id="2899244"/>
    <lineage>
        <taxon>Bacteria</taxon>
        <taxon>Pseudomonadati</taxon>
        <taxon>Pseudomonadota</taxon>
        <taxon>Betaproteobacteria</taxon>
        <taxon>Rhodocyclales</taxon>
        <taxon>Azonexaceae</taxon>
        <taxon>Dechloromonas</taxon>
    </lineage>
</organism>
<dbReference type="EMBL" id="JADKBR010000017">
    <property type="protein sequence ID" value="MBK8891427.1"/>
    <property type="molecule type" value="Genomic_DNA"/>
</dbReference>
<comment type="similarity">
    <text evidence="3 10">Belongs to the FliL family.</text>
</comment>
<evidence type="ECO:0000256" key="6">
    <source>
        <dbReference type="ARBA" id="ARBA00022692"/>
    </source>
</evidence>
<proteinExistence type="inferred from homology"/>
<dbReference type="NCBIfam" id="NF005435">
    <property type="entry name" value="PRK07021.1"/>
    <property type="match status" value="1"/>
</dbReference>
<evidence type="ECO:0000256" key="1">
    <source>
        <dbReference type="ARBA" id="ARBA00002254"/>
    </source>
</evidence>
<evidence type="ECO:0000256" key="2">
    <source>
        <dbReference type="ARBA" id="ARBA00004162"/>
    </source>
</evidence>
<keyword evidence="5 10" id="KW-0145">Chemotaxis</keyword>
<feature type="transmembrane region" description="Helical" evidence="10">
    <location>
        <begin position="28"/>
        <end position="49"/>
    </location>
</feature>